<evidence type="ECO:0000259" key="7">
    <source>
        <dbReference type="Pfam" id="PF12832"/>
    </source>
</evidence>
<comment type="subcellular location">
    <subcellularLocation>
        <location evidence="1">Membrane</location>
        <topology evidence="1">Multi-pass membrane protein</topology>
    </subcellularLocation>
</comment>
<feature type="domain" description="Major facilitator superfamily associated" evidence="7">
    <location>
        <begin position="27"/>
        <end position="415"/>
    </location>
</feature>
<gene>
    <name evidence="8" type="ORF">PSACC_03171</name>
</gene>
<keyword evidence="3 6" id="KW-0812">Transmembrane</keyword>
<evidence type="ECO:0000256" key="2">
    <source>
        <dbReference type="ARBA" id="ARBA00005241"/>
    </source>
</evidence>
<evidence type="ECO:0000313" key="9">
    <source>
        <dbReference type="Proteomes" id="UP000240830"/>
    </source>
</evidence>
<dbReference type="SUPFAM" id="SSF103473">
    <property type="entry name" value="MFS general substrate transporter"/>
    <property type="match status" value="1"/>
</dbReference>
<dbReference type="InterPro" id="IPR024989">
    <property type="entry name" value="MFS_assoc_dom"/>
</dbReference>
<comment type="similarity">
    <text evidence="2">Belongs to the major facilitator superfamily. MFSD6 family.</text>
</comment>
<dbReference type="AlphaFoldDB" id="A0A2H9TH17"/>
<feature type="transmembrane region" description="Helical" evidence="6">
    <location>
        <begin position="58"/>
        <end position="76"/>
    </location>
</feature>
<evidence type="ECO:0000313" key="8">
    <source>
        <dbReference type="EMBL" id="PJF17015.1"/>
    </source>
</evidence>
<dbReference type="OrthoDB" id="515887at2759"/>
<protein>
    <submittedName>
        <fullName evidence="8">Permease of the major facilitator superfamily</fullName>
    </submittedName>
</protein>
<organism evidence="8 9">
    <name type="scientific">Paramicrosporidium saccamoebae</name>
    <dbReference type="NCBI Taxonomy" id="1246581"/>
    <lineage>
        <taxon>Eukaryota</taxon>
        <taxon>Fungi</taxon>
        <taxon>Fungi incertae sedis</taxon>
        <taxon>Cryptomycota</taxon>
        <taxon>Cryptomycota incertae sedis</taxon>
        <taxon>Paramicrosporidium</taxon>
    </lineage>
</organism>
<keyword evidence="5 6" id="KW-0472">Membrane</keyword>
<sequence length="471" mass="51974">MTAYAATKGLVETKEESFVERWLIMPKIIYFMVNMFVYSFHGIMPHLFLKVWGFSQHLYSYATMIMATNFFGSMIWTSLADRTGRYKAIIIVTSAIYTALSIVMIMYDAPKEPTTFDYVKVFVGFGIWNIFLSASFPLVDAQVISKLSKNPKLSKDQLGNQRTFGAVGRFIATLASFLVLGSKTGLIAFIVISFTGLALSVAFGIEDSKIVKKKPHHGDIKEKEGVVVEARNPVVTLMTNPSFLFFMLFVAGMGTVRSVTSSFQKVIMADLSTIDPKNPSWLARLGFSSGFEKNFKTAIVDFGRMVSEIFVYLIAKDLKNLFGVYWILVLSQLFGILRLFGYGLLNKDSSSAYYLTWGLELIKGFGSGLINSSAIPIASSIAPPGCENTAQGLYSGNYAGLSNAISGAFSGAILHYKFIMNGGMTNQDVQSMFCWVSLATFLVTVGMACKFIFVDRVMGIPGFPRRASFAN</sequence>
<evidence type="ECO:0000256" key="4">
    <source>
        <dbReference type="ARBA" id="ARBA00022989"/>
    </source>
</evidence>
<dbReference type="InterPro" id="IPR036259">
    <property type="entry name" value="MFS_trans_sf"/>
</dbReference>
<feature type="transmembrane region" description="Helical" evidence="6">
    <location>
        <begin position="28"/>
        <end position="52"/>
    </location>
</feature>
<feature type="transmembrane region" description="Helical" evidence="6">
    <location>
        <begin position="88"/>
        <end position="107"/>
    </location>
</feature>
<evidence type="ECO:0000256" key="5">
    <source>
        <dbReference type="ARBA" id="ARBA00023136"/>
    </source>
</evidence>
<evidence type="ECO:0000256" key="6">
    <source>
        <dbReference type="SAM" id="Phobius"/>
    </source>
</evidence>
<feature type="transmembrane region" description="Helical" evidence="6">
    <location>
        <begin position="432"/>
        <end position="453"/>
    </location>
</feature>
<dbReference type="InterPro" id="IPR051717">
    <property type="entry name" value="MFS_MFSD6"/>
</dbReference>
<dbReference type="PANTHER" id="PTHR16172">
    <property type="entry name" value="MAJOR FACILITATOR SUPERFAMILY DOMAIN-CONTAINING PROTEIN 6-LIKE"/>
    <property type="match status" value="1"/>
</dbReference>
<dbReference type="Pfam" id="PF12832">
    <property type="entry name" value="MFS_1_like"/>
    <property type="match status" value="1"/>
</dbReference>
<dbReference type="Proteomes" id="UP000240830">
    <property type="component" value="Unassembled WGS sequence"/>
</dbReference>
<name>A0A2H9TH17_9FUNG</name>
<keyword evidence="4 6" id="KW-1133">Transmembrane helix</keyword>
<proteinExistence type="inferred from homology"/>
<reference evidence="8 9" key="1">
    <citation type="submission" date="2016-10" db="EMBL/GenBank/DDBJ databases">
        <title>The genome of Paramicrosporidium saccamoebae is the missing link in understanding Cryptomycota and Microsporidia evolution.</title>
        <authorList>
            <person name="Quandt C.A."/>
            <person name="Beaudet D."/>
            <person name="Corsaro D."/>
            <person name="Michel R."/>
            <person name="Corradi N."/>
            <person name="James T."/>
        </authorList>
    </citation>
    <scope>NUCLEOTIDE SEQUENCE [LARGE SCALE GENOMIC DNA]</scope>
    <source>
        <strain evidence="8 9">KSL3</strain>
    </source>
</reference>
<feature type="transmembrane region" description="Helical" evidence="6">
    <location>
        <begin position="324"/>
        <end position="345"/>
    </location>
</feature>
<accession>A0A2H9TH17</accession>
<comment type="caution">
    <text evidence="8">The sequence shown here is derived from an EMBL/GenBank/DDBJ whole genome shotgun (WGS) entry which is preliminary data.</text>
</comment>
<feature type="transmembrane region" description="Helical" evidence="6">
    <location>
        <begin position="398"/>
        <end position="420"/>
    </location>
</feature>
<dbReference type="Gene3D" id="1.20.1250.20">
    <property type="entry name" value="MFS general substrate transporter like domains"/>
    <property type="match status" value="2"/>
</dbReference>
<dbReference type="EMBL" id="MTSL01000197">
    <property type="protein sequence ID" value="PJF17015.1"/>
    <property type="molecule type" value="Genomic_DNA"/>
</dbReference>
<dbReference type="PANTHER" id="PTHR16172:SF41">
    <property type="entry name" value="MAJOR FACILITATOR SUPERFAMILY DOMAIN-CONTAINING PROTEIN 6-LIKE"/>
    <property type="match status" value="1"/>
</dbReference>
<evidence type="ECO:0000256" key="1">
    <source>
        <dbReference type="ARBA" id="ARBA00004141"/>
    </source>
</evidence>
<keyword evidence="9" id="KW-1185">Reference proteome</keyword>
<feature type="transmembrane region" description="Helical" evidence="6">
    <location>
        <begin position="119"/>
        <end position="141"/>
    </location>
</feature>
<dbReference type="GO" id="GO:0016020">
    <property type="term" value="C:membrane"/>
    <property type="evidence" value="ECO:0007669"/>
    <property type="project" value="UniProtKB-SubCell"/>
</dbReference>
<evidence type="ECO:0000256" key="3">
    <source>
        <dbReference type="ARBA" id="ARBA00022692"/>
    </source>
</evidence>